<comment type="caution">
    <text evidence="8">The sequence shown here is derived from an EMBL/GenBank/DDBJ whole genome shotgun (WGS) entry which is preliminary data.</text>
</comment>
<evidence type="ECO:0000259" key="6">
    <source>
        <dbReference type="PROSITE" id="PS50404"/>
    </source>
</evidence>
<dbReference type="FunFam" id="3.40.30.10:FF:000123">
    <property type="entry name" value="Glutathione transferase o1"/>
    <property type="match status" value="1"/>
</dbReference>
<dbReference type="PANTHER" id="PTHR43968:SF6">
    <property type="entry name" value="GLUTATHIONE S-TRANSFERASE OMEGA"/>
    <property type="match status" value="1"/>
</dbReference>
<name>A0A4R3LQA8_9HYPH</name>
<dbReference type="InterPro" id="IPR010987">
    <property type="entry name" value="Glutathione-S-Trfase_C-like"/>
</dbReference>
<dbReference type="InterPro" id="IPR050983">
    <property type="entry name" value="GST_Omega/HSP26"/>
</dbReference>
<dbReference type="Proteomes" id="UP000294664">
    <property type="component" value="Unassembled WGS sequence"/>
</dbReference>
<dbReference type="SUPFAM" id="SSF52833">
    <property type="entry name" value="Thioredoxin-like"/>
    <property type="match status" value="1"/>
</dbReference>
<dbReference type="AlphaFoldDB" id="A0A4R3LQA8"/>
<feature type="domain" description="GST N-terminal" evidence="6">
    <location>
        <begin position="23"/>
        <end position="101"/>
    </location>
</feature>
<dbReference type="RefSeq" id="WP_132033687.1">
    <property type="nucleotide sequence ID" value="NZ_SMAI01000012.1"/>
</dbReference>
<accession>A0A4R3LQA8</accession>
<dbReference type="Pfam" id="PF13409">
    <property type="entry name" value="GST_N_2"/>
    <property type="match status" value="1"/>
</dbReference>
<organism evidence="8 9">
    <name type="scientific">Aquabacter spiritensis</name>
    <dbReference type="NCBI Taxonomy" id="933073"/>
    <lineage>
        <taxon>Bacteria</taxon>
        <taxon>Pseudomonadati</taxon>
        <taxon>Pseudomonadota</taxon>
        <taxon>Alphaproteobacteria</taxon>
        <taxon>Hyphomicrobiales</taxon>
        <taxon>Xanthobacteraceae</taxon>
        <taxon>Aquabacter</taxon>
    </lineage>
</organism>
<dbReference type="PROSITE" id="PS50405">
    <property type="entry name" value="GST_CTER"/>
    <property type="match status" value="1"/>
</dbReference>
<sequence length="251" mass="28727">MLEGSVQSGTTAGRDGTDRTEAPEVEIISSSTCPFAQRTRMVLATKGIAFSLKEISLDDKPDWFLKLSPYGKVPVLRHGEKVLWESAVINEYLDEVFPAVPMLPQDPFRRALARIWIDFANVRMVPHVYKFMLRQDQEGQEFQRERLTAAVLFMEHSGLRELSGGPFWMGDRPNLVDFTFFPHVQRFVVLSHYRSFVIPPECTRLLAWIDAMHQTPAVQAMRPSNETLIRNWSKYAHNTGTGVTAREMREA</sequence>
<evidence type="ECO:0000256" key="1">
    <source>
        <dbReference type="ARBA" id="ARBA00012452"/>
    </source>
</evidence>
<evidence type="ECO:0000256" key="5">
    <source>
        <dbReference type="SAM" id="MobiDB-lite"/>
    </source>
</evidence>
<dbReference type="GO" id="GO:0045174">
    <property type="term" value="F:glutathione dehydrogenase (ascorbate) activity"/>
    <property type="evidence" value="ECO:0007669"/>
    <property type="project" value="UniProtKB-ARBA"/>
</dbReference>
<dbReference type="OrthoDB" id="9795329at2"/>
<evidence type="ECO:0000256" key="4">
    <source>
        <dbReference type="ARBA" id="ARBA00047960"/>
    </source>
</evidence>
<dbReference type="SFLD" id="SFLDG01152">
    <property type="entry name" value="Main.3:_Omega-_and_Tau-like"/>
    <property type="match status" value="1"/>
</dbReference>
<evidence type="ECO:0000256" key="2">
    <source>
        <dbReference type="ARBA" id="ARBA00022679"/>
    </source>
</evidence>
<feature type="region of interest" description="Disordered" evidence="5">
    <location>
        <begin position="1"/>
        <end position="23"/>
    </location>
</feature>
<feature type="domain" description="GST C-terminal" evidence="7">
    <location>
        <begin position="106"/>
        <end position="235"/>
    </location>
</feature>
<gene>
    <name evidence="8" type="ORF">EDC64_11245</name>
</gene>
<dbReference type="SFLD" id="SFLDS00019">
    <property type="entry name" value="Glutathione_Transferase_(cytos"/>
    <property type="match status" value="1"/>
</dbReference>
<dbReference type="PANTHER" id="PTHR43968">
    <property type="match status" value="1"/>
</dbReference>
<evidence type="ECO:0000259" key="7">
    <source>
        <dbReference type="PROSITE" id="PS50405"/>
    </source>
</evidence>
<dbReference type="InterPro" id="IPR004045">
    <property type="entry name" value="Glutathione_S-Trfase_N"/>
</dbReference>
<dbReference type="EMBL" id="SMAI01000012">
    <property type="protein sequence ID" value="TCT02612.1"/>
    <property type="molecule type" value="Genomic_DNA"/>
</dbReference>
<dbReference type="PRINTS" id="PR01625">
    <property type="entry name" value="GSTRNSFRASEO"/>
</dbReference>
<dbReference type="SUPFAM" id="SSF47616">
    <property type="entry name" value="GST C-terminal domain-like"/>
    <property type="match status" value="1"/>
</dbReference>
<dbReference type="GO" id="GO:0005737">
    <property type="term" value="C:cytoplasm"/>
    <property type="evidence" value="ECO:0007669"/>
    <property type="project" value="InterPro"/>
</dbReference>
<dbReference type="Gene3D" id="3.40.30.10">
    <property type="entry name" value="Glutaredoxin"/>
    <property type="match status" value="1"/>
</dbReference>
<dbReference type="InterPro" id="IPR005442">
    <property type="entry name" value="GST_omega"/>
</dbReference>
<dbReference type="InterPro" id="IPR036282">
    <property type="entry name" value="Glutathione-S-Trfase_C_sf"/>
</dbReference>
<protein>
    <recommendedName>
        <fullName evidence="1">glutathione transferase</fullName>
        <ecNumber evidence="1">2.5.1.18</ecNumber>
    </recommendedName>
</protein>
<evidence type="ECO:0000313" key="9">
    <source>
        <dbReference type="Proteomes" id="UP000294664"/>
    </source>
</evidence>
<dbReference type="InterPro" id="IPR045073">
    <property type="entry name" value="Omega/Tau-like"/>
</dbReference>
<keyword evidence="3" id="KW-0560">Oxidoreductase</keyword>
<evidence type="ECO:0000313" key="8">
    <source>
        <dbReference type="EMBL" id="TCT02612.1"/>
    </source>
</evidence>
<keyword evidence="9" id="KW-1185">Reference proteome</keyword>
<dbReference type="GO" id="GO:0004364">
    <property type="term" value="F:glutathione transferase activity"/>
    <property type="evidence" value="ECO:0007669"/>
    <property type="project" value="UniProtKB-EC"/>
</dbReference>
<proteinExistence type="predicted"/>
<comment type="catalytic activity">
    <reaction evidence="4">
        <text>RX + glutathione = an S-substituted glutathione + a halide anion + H(+)</text>
        <dbReference type="Rhea" id="RHEA:16437"/>
        <dbReference type="ChEBI" id="CHEBI:15378"/>
        <dbReference type="ChEBI" id="CHEBI:16042"/>
        <dbReference type="ChEBI" id="CHEBI:17792"/>
        <dbReference type="ChEBI" id="CHEBI:57925"/>
        <dbReference type="ChEBI" id="CHEBI:90779"/>
        <dbReference type="EC" id="2.5.1.18"/>
    </reaction>
</comment>
<evidence type="ECO:0000256" key="3">
    <source>
        <dbReference type="ARBA" id="ARBA00023002"/>
    </source>
</evidence>
<reference evidence="8 9" key="1">
    <citation type="submission" date="2019-03" db="EMBL/GenBank/DDBJ databases">
        <title>Genomic Encyclopedia of Type Strains, Phase IV (KMG-IV): sequencing the most valuable type-strain genomes for metagenomic binning, comparative biology and taxonomic classification.</title>
        <authorList>
            <person name="Goeker M."/>
        </authorList>
    </citation>
    <scope>NUCLEOTIDE SEQUENCE [LARGE SCALE GENOMIC DNA]</scope>
    <source>
        <strain evidence="8 9">DSM 9035</strain>
    </source>
</reference>
<dbReference type="Pfam" id="PF13410">
    <property type="entry name" value="GST_C_2"/>
    <property type="match status" value="1"/>
</dbReference>
<keyword evidence="2 8" id="KW-0808">Transferase</keyword>
<dbReference type="Gene3D" id="1.20.1050.10">
    <property type="match status" value="1"/>
</dbReference>
<dbReference type="SFLD" id="SFLDG00358">
    <property type="entry name" value="Main_(cytGST)"/>
    <property type="match status" value="1"/>
</dbReference>
<dbReference type="EC" id="2.5.1.18" evidence="1"/>
<dbReference type="InterPro" id="IPR040079">
    <property type="entry name" value="Glutathione_S-Trfase"/>
</dbReference>
<dbReference type="InterPro" id="IPR036249">
    <property type="entry name" value="Thioredoxin-like_sf"/>
</dbReference>
<dbReference type="PROSITE" id="PS50404">
    <property type="entry name" value="GST_NTER"/>
    <property type="match status" value="1"/>
</dbReference>